<name>A0A410M8E2_9BACI</name>
<dbReference type="AlphaFoldDB" id="A0A410M8E2"/>
<evidence type="ECO:0000313" key="3">
    <source>
        <dbReference type="EMBL" id="QAS50975.1"/>
    </source>
</evidence>
<organism evidence="3 4">
    <name type="scientific">Halobacillus litoralis</name>
    <dbReference type="NCBI Taxonomy" id="45668"/>
    <lineage>
        <taxon>Bacteria</taxon>
        <taxon>Bacillati</taxon>
        <taxon>Bacillota</taxon>
        <taxon>Bacilli</taxon>
        <taxon>Bacillales</taxon>
        <taxon>Bacillaceae</taxon>
        <taxon>Halobacillus</taxon>
    </lineage>
</organism>
<dbReference type="EMBL" id="CP026118">
    <property type="protein sequence ID" value="QAS50975.1"/>
    <property type="molecule type" value="Genomic_DNA"/>
</dbReference>
<dbReference type="RefSeq" id="WP_281975561.1">
    <property type="nucleotide sequence ID" value="NZ_CANLVY010000004.1"/>
</dbReference>
<accession>A0A410M8E2</accession>
<evidence type="ECO:0000256" key="2">
    <source>
        <dbReference type="SAM" id="Phobius"/>
    </source>
</evidence>
<feature type="transmembrane region" description="Helical" evidence="2">
    <location>
        <begin position="7"/>
        <end position="26"/>
    </location>
</feature>
<dbReference type="Proteomes" id="UP000287756">
    <property type="component" value="Chromosome"/>
</dbReference>
<sequence length="105" mass="11891">MIGSALWNLIAAILGFIFVFFISFQSTSFETAIIRGTICFFSFFLIAFLFRFVWAAIAVDKRKEDHSLNENPEDSLSSEPSESSDGFDAEGTSKMIRDLMKEDQQ</sequence>
<protein>
    <submittedName>
        <fullName evidence="3">Uncharacterized protein</fullName>
    </submittedName>
</protein>
<feature type="compositionally biased region" description="Low complexity" evidence="1">
    <location>
        <begin position="74"/>
        <end position="84"/>
    </location>
</feature>
<reference evidence="3 4" key="1">
    <citation type="submission" date="2018-01" db="EMBL/GenBank/DDBJ databases">
        <title>The whole genome sequencing and assembly of Halobacillus litoralis ERB031 strain.</title>
        <authorList>
            <person name="Lee S.-J."/>
            <person name="Park M.-K."/>
            <person name="Kim J.-Y."/>
            <person name="Lee Y.-J."/>
            <person name="Yi H."/>
            <person name="Bahn Y.-S."/>
            <person name="Kim J.F."/>
            <person name="Lee D.-W."/>
        </authorList>
    </citation>
    <scope>NUCLEOTIDE SEQUENCE [LARGE SCALE GENOMIC DNA]</scope>
    <source>
        <strain evidence="3 4">ERB 031</strain>
    </source>
</reference>
<gene>
    <name evidence="3" type="ORF">HLI_01555</name>
</gene>
<keyword evidence="2" id="KW-1133">Transmembrane helix</keyword>
<feature type="transmembrane region" description="Helical" evidence="2">
    <location>
        <begin position="32"/>
        <end position="54"/>
    </location>
</feature>
<dbReference type="KEGG" id="hli:HLI_01555"/>
<proteinExistence type="predicted"/>
<evidence type="ECO:0000313" key="4">
    <source>
        <dbReference type="Proteomes" id="UP000287756"/>
    </source>
</evidence>
<keyword evidence="2" id="KW-0472">Membrane</keyword>
<keyword evidence="2" id="KW-0812">Transmembrane</keyword>
<feature type="region of interest" description="Disordered" evidence="1">
    <location>
        <begin position="64"/>
        <end position="91"/>
    </location>
</feature>
<evidence type="ECO:0000256" key="1">
    <source>
        <dbReference type="SAM" id="MobiDB-lite"/>
    </source>
</evidence>